<dbReference type="Proteomes" id="UP000222542">
    <property type="component" value="Unassembled WGS sequence"/>
</dbReference>
<dbReference type="Gramene" id="PHT84720">
    <property type="protein sequence ID" value="PHT84720"/>
    <property type="gene ID" value="T459_13163"/>
</dbReference>
<evidence type="ECO:0000259" key="2">
    <source>
        <dbReference type="Pfam" id="PF08268"/>
    </source>
</evidence>
<evidence type="ECO:0000313" key="4">
    <source>
        <dbReference type="Proteomes" id="UP000222542"/>
    </source>
</evidence>
<dbReference type="InterPro" id="IPR013187">
    <property type="entry name" value="F-box-assoc_dom_typ3"/>
</dbReference>
<proteinExistence type="predicted"/>
<dbReference type="AlphaFoldDB" id="A0A2G2ZRV2"/>
<name>A0A2G2ZRV2_CAPAN</name>
<evidence type="ECO:0000313" key="3">
    <source>
        <dbReference type="EMBL" id="PHT84720.1"/>
    </source>
</evidence>
<dbReference type="NCBIfam" id="TIGR01640">
    <property type="entry name" value="F_box_assoc_1"/>
    <property type="match status" value="1"/>
</dbReference>
<evidence type="ECO:0000256" key="1">
    <source>
        <dbReference type="SAM" id="MobiDB-lite"/>
    </source>
</evidence>
<dbReference type="PANTHER" id="PTHR31111">
    <property type="entry name" value="BNAA05G37150D PROTEIN-RELATED"/>
    <property type="match status" value="1"/>
</dbReference>
<dbReference type="Pfam" id="PF08268">
    <property type="entry name" value="FBA_3"/>
    <property type="match status" value="1"/>
</dbReference>
<accession>A0A2G2ZRV2</accession>
<dbReference type="EMBL" id="AYRZ02000004">
    <property type="protein sequence ID" value="PHT84720.1"/>
    <property type="molecule type" value="Genomic_DNA"/>
</dbReference>
<sequence length="342" mass="39959">MASNSMVPKKHFPDKKSSNISSHEHDEIIEDDFQVEEEEEDNEISRGVVTSQIYLKSAGQMNKDVALRRIRHRKQVNKFKAATQSFLWFPTFKNSSKNDGNKDDDEDGNANKYHKIENFNRLHDHFNGAVNYHDNCESSNGLFCIWDVKYIAICNPSTSEVRFLPYLQDFDIDKYLIGFEPGENKYKVVLSIDILGGIGRAWVFTLGVDKSWREVTENGHRTSPYRSGVCISGIICRFSHTPEFCIVAFDVKSETFTTIQVYWRLYNTLHECLPDYILIQVKGKLGILNFLNLWDREEIYLWVLGEDEQWEEYEKIRFPSGWKDISLDNAMAYKYTCSIWHH</sequence>
<reference evidence="3 4" key="2">
    <citation type="journal article" date="2017" name="Genome Biol.">
        <title>New reference genome sequences of hot pepper reveal the massive evolution of plant disease-resistance genes by retroduplication.</title>
        <authorList>
            <person name="Kim S."/>
            <person name="Park J."/>
            <person name="Yeom S.I."/>
            <person name="Kim Y.M."/>
            <person name="Seo E."/>
            <person name="Kim K.T."/>
            <person name="Kim M.S."/>
            <person name="Lee J.M."/>
            <person name="Cheong K."/>
            <person name="Shin H.S."/>
            <person name="Kim S.B."/>
            <person name="Han K."/>
            <person name="Lee J."/>
            <person name="Park M."/>
            <person name="Lee H.A."/>
            <person name="Lee H.Y."/>
            <person name="Lee Y."/>
            <person name="Oh S."/>
            <person name="Lee J.H."/>
            <person name="Choi E."/>
            <person name="Choi E."/>
            <person name="Lee S.E."/>
            <person name="Jeon J."/>
            <person name="Kim H."/>
            <person name="Choi G."/>
            <person name="Song H."/>
            <person name="Lee J."/>
            <person name="Lee S.C."/>
            <person name="Kwon J.K."/>
            <person name="Lee H.Y."/>
            <person name="Koo N."/>
            <person name="Hong Y."/>
            <person name="Kim R.W."/>
            <person name="Kang W.H."/>
            <person name="Huh J.H."/>
            <person name="Kang B.C."/>
            <person name="Yang T.J."/>
            <person name="Lee Y.H."/>
            <person name="Bennetzen J.L."/>
            <person name="Choi D."/>
        </authorList>
    </citation>
    <scope>NUCLEOTIDE SEQUENCE [LARGE SCALE GENOMIC DNA]</scope>
    <source>
        <strain evidence="4">cv. CM334</strain>
    </source>
</reference>
<comment type="caution">
    <text evidence="3">The sequence shown here is derived from an EMBL/GenBank/DDBJ whole genome shotgun (WGS) entry which is preliminary data.</text>
</comment>
<dbReference type="PANTHER" id="PTHR31111:SF139">
    <property type="entry name" value="F-BOX ASSOCIATED DOMAIN-CONTAINING PROTEIN"/>
    <property type="match status" value="1"/>
</dbReference>
<dbReference type="InterPro" id="IPR017451">
    <property type="entry name" value="F-box-assoc_interact_dom"/>
</dbReference>
<feature type="domain" description="F-box associated beta-propeller type 3" evidence="2">
    <location>
        <begin position="115"/>
        <end position="329"/>
    </location>
</feature>
<organism evidence="3 4">
    <name type="scientific">Capsicum annuum</name>
    <name type="common">Capsicum pepper</name>
    <dbReference type="NCBI Taxonomy" id="4072"/>
    <lineage>
        <taxon>Eukaryota</taxon>
        <taxon>Viridiplantae</taxon>
        <taxon>Streptophyta</taxon>
        <taxon>Embryophyta</taxon>
        <taxon>Tracheophyta</taxon>
        <taxon>Spermatophyta</taxon>
        <taxon>Magnoliopsida</taxon>
        <taxon>eudicotyledons</taxon>
        <taxon>Gunneridae</taxon>
        <taxon>Pentapetalae</taxon>
        <taxon>asterids</taxon>
        <taxon>lamiids</taxon>
        <taxon>Solanales</taxon>
        <taxon>Solanaceae</taxon>
        <taxon>Solanoideae</taxon>
        <taxon>Capsiceae</taxon>
        <taxon>Capsicum</taxon>
    </lineage>
</organism>
<feature type="region of interest" description="Disordered" evidence="1">
    <location>
        <begin position="1"/>
        <end position="42"/>
    </location>
</feature>
<feature type="compositionally biased region" description="Acidic residues" evidence="1">
    <location>
        <begin position="27"/>
        <end position="42"/>
    </location>
</feature>
<protein>
    <recommendedName>
        <fullName evidence="2">F-box associated beta-propeller type 3 domain-containing protein</fullName>
    </recommendedName>
</protein>
<feature type="compositionally biased region" description="Basic and acidic residues" evidence="1">
    <location>
        <begin position="14"/>
        <end position="26"/>
    </location>
</feature>
<gene>
    <name evidence="3" type="ORF">T459_13163</name>
</gene>
<keyword evidence="4" id="KW-1185">Reference proteome</keyword>
<reference evidence="3 4" key="1">
    <citation type="journal article" date="2014" name="Nat. Genet.">
        <title>Genome sequence of the hot pepper provides insights into the evolution of pungency in Capsicum species.</title>
        <authorList>
            <person name="Kim S."/>
            <person name="Park M."/>
            <person name="Yeom S.I."/>
            <person name="Kim Y.M."/>
            <person name="Lee J.M."/>
            <person name="Lee H.A."/>
            <person name="Seo E."/>
            <person name="Choi J."/>
            <person name="Cheong K."/>
            <person name="Kim K.T."/>
            <person name="Jung K."/>
            <person name="Lee G.W."/>
            <person name="Oh S.K."/>
            <person name="Bae C."/>
            <person name="Kim S.B."/>
            <person name="Lee H.Y."/>
            <person name="Kim S.Y."/>
            <person name="Kim M.S."/>
            <person name="Kang B.C."/>
            <person name="Jo Y.D."/>
            <person name="Yang H.B."/>
            <person name="Jeong H.J."/>
            <person name="Kang W.H."/>
            <person name="Kwon J.K."/>
            <person name="Shin C."/>
            <person name="Lim J.Y."/>
            <person name="Park J.H."/>
            <person name="Huh J.H."/>
            <person name="Kim J.S."/>
            <person name="Kim B.D."/>
            <person name="Cohen O."/>
            <person name="Paran I."/>
            <person name="Suh M.C."/>
            <person name="Lee S.B."/>
            <person name="Kim Y.K."/>
            <person name="Shin Y."/>
            <person name="Noh S.J."/>
            <person name="Park J."/>
            <person name="Seo Y.S."/>
            <person name="Kwon S.Y."/>
            <person name="Kim H.A."/>
            <person name="Park J.M."/>
            <person name="Kim H.J."/>
            <person name="Choi S.B."/>
            <person name="Bosland P.W."/>
            <person name="Reeves G."/>
            <person name="Jo S.H."/>
            <person name="Lee B.W."/>
            <person name="Cho H.T."/>
            <person name="Choi H.S."/>
            <person name="Lee M.S."/>
            <person name="Yu Y."/>
            <person name="Do Choi Y."/>
            <person name="Park B.S."/>
            <person name="van Deynze A."/>
            <person name="Ashrafi H."/>
            <person name="Hill T."/>
            <person name="Kim W.T."/>
            <person name="Pai H.S."/>
            <person name="Ahn H.K."/>
            <person name="Yeam I."/>
            <person name="Giovannoni J.J."/>
            <person name="Rose J.K."/>
            <person name="Sorensen I."/>
            <person name="Lee S.J."/>
            <person name="Kim R.W."/>
            <person name="Choi I.Y."/>
            <person name="Choi B.S."/>
            <person name="Lim J.S."/>
            <person name="Lee Y.H."/>
            <person name="Choi D."/>
        </authorList>
    </citation>
    <scope>NUCLEOTIDE SEQUENCE [LARGE SCALE GENOMIC DNA]</scope>
    <source>
        <strain evidence="4">cv. CM334</strain>
    </source>
</reference>